<dbReference type="AlphaFoldDB" id="A0A9P7GYL9"/>
<evidence type="ECO:0000256" key="2">
    <source>
        <dbReference type="ARBA" id="ARBA00008130"/>
    </source>
</evidence>
<name>A0A9P7GYL9_9HYPO</name>
<sequence>MSDQIYVRRNGALDTNPSTVNGQSSQINITVRGSDWYWTVCAIMTVSTIAFLGHGMTKPRTHRIFHYITASITMVAAIAYFSMAANLGWTPIAVEYQRSDHRVAGVYREIFYVRYIDWFITTPLLLMDLLLTAGMPWPTVLWVILVDWVMIVTGLVGALVKSSYKWGYFVFGCVALAYIVFQLAWEARIHAYHVGPDVGRTFLTCGSLTAVLWILYPIAWGVCEGGNLIAPDSEAIFYGILDVLAKPVFGALLLWGHRNIDPARLGLRIRDVDERIHPDGPAVKAQRARDGTTGTTGTTSGADVPAA</sequence>
<dbReference type="PANTHER" id="PTHR28286:SF1">
    <property type="entry name" value="30 KDA HEAT SHOCK PROTEIN-RELATED"/>
    <property type="match status" value="1"/>
</dbReference>
<dbReference type="InterPro" id="IPR001425">
    <property type="entry name" value="Arc/bac/fun_rhodopsins"/>
</dbReference>
<evidence type="ECO:0000256" key="10">
    <source>
        <dbReference type="ARBA" id="ARBA00023136"/>
    </source>
</evidence>
<keyword evidence="11" id="KW-0675">Receptor</keyword>
<dbReference type="Proteomes" id="UP000782241">
    <property type="component" value="Unassembled WGS sequence"/>
</dbReference>
<evidence type="ECO:0000256" key="15">
    <source>
        <dbReference type="SAM" id="MobiDB-lite"/>
    </source>
</evidence>
<keyword evidence="12" id="KW-0325">Glycoprotein</keyword>
<dbReference type="PRINTS" id="PR00251">
    <property type="entry name" value="BACTRLOPSIN"/>
</dbReference>
<feature type="region of interest" description="Disordered" evidence="15">
    <location>
        <begin position="280"/>
        <end position="307"/>
    </location>
</feature>
<protein>
    <recommendedName>
        <fullName evidence="13">Opsin-like protein carO</fullName>
    </recommendedName>
    <alternativeName>
        <fullName evidence="14">Carotenoid biosynthesis cluster protein O</fullName>
    </alternativeName>
</protein>
<evidence type="ECO:0000256" key="9">
    <source>
        <dbReference type="ARBA" id="ARBA00023016"/>
    </source>
</evidence>
<comment type="subcellular location">
    <subcellularLocation>
        <location evidence="1">Membrane</location>
        <topology evidence="1">Multi-pass membrane protein</topology>
    </subcellularLocation>
</comment>
<gene>
    <name evidence="17" type="ORF">KAF25_007863</name>
</gene>
<keyword evidence="4" id="KW-0716">Sensory transduction</keyword>
<feature type="transmembrane region" description="Helical" evidence="16">
    <location>
        <begin position="236"/>
        <end position="255"/>
    </location>
</feature>
<accession>A0A9P7GYL9</accession>
<organism evidence="17 18">
    <name type="scientific">Fusarium avenaceum</name>
    <dbReference type="NCBI Taxonomy" id="40199"/>
    <lineage>
        <taxon>Eukaryota</taxon>
        <taxon>Fungi</taxon>
        <taxon>Dikarya</taxon>
        <taxon>Ascomycota</taxon>
        <taxon>Pezizomycotina</taxon>
        <taxon>Sordariomycetes</taxon>
        <taxon>Hypocreomycetidae</taxon>
        <taxon>Hypocreales</taxon>
        <taxon>Nectriaceae</taxon>
        <taxon>Fusarium</taxon>
        <taxon>Fusarium tricinctum species complex</taxon>
    </lineage>
</organism>
<evidence type="ECO:0000256" key="16">
    <source>
        <dbReference type="SAM" id="Phobius"/>
    </source>
</evidence>
<evidence type="ECO:0000256" key="11">
    <source>
        <dbReference type="ARBA" id="ARBA00023170"/>
    </source>
</evidence>
<proteinExistence type="inferred from homology"/>
<evidence type="ECO:0000256" key="6">
    <source>
        <dbReference type="ARBA" id="ARBA00022925"/>
    </source>
</evidence>
<dbReference type="InterPro" id="IPR043476">
    <property type="entry name" value="Yro2-like_7TM"/>
</dbReference>
<dbReference type="GO" id="GO:0007602">
    <property type="term" value="P:phototransduction"/>
    <property type="evidence" value="ECO:0007669"/>
    <property type="project" value="UniProtKB-KW"/>
</dbReference>
<dbReference type="PANTHER" id="PTHR28286">
    <property type="match status" value="1"/>
</dbReference>
<evidence type="ECO:0000256" key="4">
    <source>
        <dbReference type="ARBA" id="ARBA00022606"/>
    </source>
</evidence>
<evidence type="ECO:0000256" key="3">
    <source>
        <dbReference type="ARBA" id="ARBA00022543"/>
    </source>
</evidence>
<dbReference type="GO" id="GO:0005783">
    <property type="term" value="C:endoplasmic reticulum"/>
    <property type="evidence" value="ECO:0007669"/>
    <property type="project" value="TreeGrafter"/>
</dbReference>
<dbReference type="CDD" id="cd15239">
    <property type="entry name" value="7tm_YRO2_fungal-like"/>
    <property type="match status" value="1"/>
</dbReference>
<dbReference type="Pfam" id="PF01036">
    <property type="entry name" value="Bac_rhodopsin"/>
    <property type="match status" value="1"/>
</dbReference>
<feature type="transmembrane region" description="Helical" evidence="16">
    <location>
        <begin position="115"/>
        <end position="133"/>
    </location>
</feature>
<dbReference type="GO" id="GO:0009881">
    <property type="term" value="F:photoreceptor activity"/>
    <property type="evidence" value="ECO:0007669"/>
    <property type="project" value="UniProtKB-KW"/>
</dbReference>
<feature type="transmembrane region" description="Helical" evidence="16">
    <location>
        <begin position="166"/>
        <end position="185"/>
    </location>
</feature>
<dbReference type="GO" id="GO:0005886">
    <property type="term" value="C:plasma membrane"/>
    <property type="evidence" value="ECO:0007669"/>
    <property type="project" value="TreeGrafter"/>
</dbReference>
<comment type="caution">
    <text evidence="17">The sequence shown here is derived from an EMBL/GenBank/DDBJ whole genome shotgun (WGS) entry which is preliminary data.</text>
</comment>
<keyword evidence="6" id="KW-0681">Retinal protein</keyword>
<evidence type="ECO:0000256" key="8">
    <source>
        <dbReference type="ARBA" id="ARBA00022991"/>
    </source>
</evidence>
<dbReference type="SMART" id="SM01021">
    <property type="entry name" value="Bac_rhodopsin"/>
    <property type="match status" value="1"/>
</dbReference>
<keyword evidence="8" id="KW-0157">Chromophore</keyword>
<reference evidence="17" key="1">
    <citation type="submission" date="2021-04" db="EMBL/GenBank/DDBJ databases">
        <title>Draft genome of Fusarium avenaceum strain F156N33, isolated from an atmospheric sample in Virginia.</title>
        <authorList>
            <person name="Yang S."/>
            <person name="Vinatzer B.A."/>
            <person name="Coleman J."/>
        </authorList>
    </citation>
    <scope>NUCLEOTIDE SEQUENCE</scope>
    <source>
        <strain evidence="17">F156N33</strain>
    </source>
</reference>
<evidence type="ECO:0000313" key="18">
    <source>
        <dbReference type="Proteomes" id="UP000782241"/>
    </source>
</evidence>
<dbReference type="SUPFAM" id="SSF81321">
    <property type="entry name" value="Family A G protein-coupled receptor-like"/>
    <property type="match status" value="1"/>
</dbReference>
<keyword evidence="3" id="KW-0600">Photoreceptor protein</keyword>
<keyword evidence="18" id="KW-1185">Reference proteome</keyword>
<dbReference type="EMBL" id="JAGPUO010000016">
    <property type="protein sequence ID" value="KAG5657830.1"/>
    <property type="molecule type" value="Genomic_DNA"/>
</dbReference>
<feature type="transmembrane region" description="Helical" evidence="16">
    <location>
        <begin position="64"/>
        <end position="83"/>
    </location>
</feature>
<evidence type="ECO:0000313" key="17">
    <source>
        <dbReference type="EMBL" id="KAG5657830.1"/>
    </source>
</evidence>
<evidence type="ECO:0000256" key="1">
    <source>
        <dbReference type="ARBA" id="ARBA00004141"/>
    </source>
</evidence>
<evidence type="ECO:0000256" key="12">
    <source>
        <dbReference type="ARBA" id="ARBA00023180"/>
    </source>
</evidence>
<dbReference type="GO" id="GO:0005216">
    <property type="term" value="F:monoatomic ion channel activity"/>
    <property type="evidence" value="ECO:0007669"/>
    <property type="project" value="InterPro"/>
</dbReference>
<evidence type="ECO:0000256" key="14">
    <source>
        <dbReference type="ARBA" id="ARBA00078035"/>
    </source>
</evidence>
<keyword evidence="10 16" id="KW-0472">Membrane</keyword>
<evidence type="ECO:0000256" key="5">
    <source>
        <dbReference type="ARBA" id="ARBA00022692"/>
    </source>
</evidence>
<dbReference type="Gene3D" id="1.20.1070.10">
    <property type="entry name" value="Rhodopsin 7-helix transmembrane proteins"/>
    <property type="match status" value="1"/>
</dbReference>
<evidence type="ECO:0000256" key="7">
    <source>
        <dbReference type="ARBA" id="ARBA00022989"/>
    </source>
</evidence>
<feature type="transmembrane region" description="Helical" evidence="16">
    <location>
        <begin position="197"/>
        <end position="216"/>
    </location>
</feature>
<evidence type="ECO:0000256" key="13">
    <source>
        <dbReference type="ARBA" id="ARBA00069581"/>
    </source>
</evidence>
<keyword evidence="9" id="KW-0346">Stress response</keyword>
<feature type="transmembrane region" description="Helical" evidence="16">
    <location>
        <begin position="36"/>
        <end position="52"/>
    </location>
</feature>
<dbReference type="PROSITE" id="PS00950">
    <property type="entry name" value="BACTERIAL_OPSIN_1"/>
    <property type="match status" value="1"/>
</dbReference>
<dbReference type="InterPro" id="IPR018229">
    <property type="entry name" value="Rhodopsin_retinal_BS"/>
</dbReference>
<dbReference type="FunFam" id="1.20.1070.10:FF:000160">
    <property type="entry name" value="Related to Opsin-1"/>
    <property type="match status" value="1"/>
</dbReference>
<keyword evidence="7 16" id="KW-1133">Transmembrane helix</keyword>
<comment type="similarity">
    <text evidence="2">Belongs to the archaeal/bacterial/fungal opsin family.</text>
</comment>
<keyword evidence="5 16" id="KW-0812">Transmembrane</keyword>
<feature type="transmembrane region" description="Helical" evidence="16">
    <location>
        <begin position="140"/>
        <end position="160"/>
    </location>
</feature>